<dbReference type="InterPro" id="IPR050547">
    <property type="entry name" value="DEAD_box_RNA_helicases"/>
</dbReference>
<evidence type="ECO:0000256" key="3">
    <source>
        <dbReference type="ARBA" id="ARBA00022741"/>
    </source>
</evidence>
<dbReference type="GO" id="GO:0005524">
    <property type="term" value="F:ATP binding"/>
    <property type="evidence" value="ECO:0007669"/>
    <property type="project" value="UniProtKB-KW"/>
</dbReference>
<dbReference type="PANTHER" id="PTHR47963:SF8">
    <property type="entry name" value="ATP-DEPENDENT RNA HELICASE DEAD"/>
    <property type="match status" value="1"/>
</dbReference>
<dbReference type="InterPro" id="IPR057325">
    <property type="entry name" value="DeaD_dimer"/>
</dbReference>
<dbReference type="GO" id="GO:0009409">
    <property type="term" value="P:response to cold"/>
    <property type="evidence" value="ECO:0007669"/>
    <property type="project" value="TreeGrafter"/>
</dbReference>
<evidence type="ECO:0000256" key="6">
    <source>
        <dbReference type="ARBA" id="ARBA00022840"/>
    </source>
</evidence>
<dbReference type="Pfam" id="PF00271">
    <property type="entry name" value="Helicase_C"/>
    <property type="match status" value="1"/>
</dbReference>
<dbReference type="InterPro" id="IPR012677">
    <property type="entry name" value="Nucleotide-bd_a/b_plait_sf"/>
</dbReference>
<evidence type="ECO:0000256" key="9">
    <source>
        <dbReference type="RuleBase" id="RU000492"/>
    </source>
</evidence>
<dbReference type="SMART" id="SM00490">
    <property type="entry name" value="HELICc"/>
    <property type="match status" value="1"/>
</dbReference>
<feature type="compositionally biased region" description="Gly residues" evidence="10">
    <location>
        <begin position="681"/>
        <end position="693"/>
    </location>
</feature>
<dbReference type="PROSITE" id="PS51192">
    <property type="entry name" value="HELICASE_ATP_BIND_1"/>
    <property type="match status" value="1"/>
</dbReference>
<dbReference type="InterPro" id="IPR027417">
    <property type="entry name" value="P-loop_NTPase"/>
</dbReference>
<evidence type="ECO:0000259" key="13">
    <source>
        <dbReference type="PROSITE" id="PS51195"/>
    </source>
</evidence>
<gene>
    <name evidence="14" type="ORF">DES53_11480</name>
</gene>
<dbReference type="InterPro" id="IPR000629">
    <property type="entry name" value="RNA-helicase_DEAD-box_CS"/>
</dbReference>
<name>A0A366H5Y5_9BACT</name>
<evidence type="ECO:0000256" key="2">
    <source>
        <dbReference type="ARBA" id="ARBA00022490"/>
    </source>
</evidence>
<keyword evidence="5 9" id="KW-0347">Helicase</keyword>
<dbReference type="Gene3D" id="3.40.50.300">
    <property type="entry name" value="P-loop containing nucleotide triphosphate hydrolases"/>
    <property type="match status" value="2"/>
</dbReference>
<dbReference type="Pfam" id="PF25399">
    <property type="entry name" value="DeaD_dimer"/>
    <property type="match status" value="1"/>
</dbReference>
<reference evidence="14 15" key="1">
    <citation type="submission" date="2018-06" db="EMBL/GenBank/DDBJ databases">
        <title>Genomic Encyclopedia of Type Strains, Phase IV (KMG-IV): sequencing the most valuable type-strain genomes for metagenomic binning, comparative biology and taxonomic classification.</title>
        <authorList>
            <person name="Goeker M."/>
        </authorList>
    </citation>
    <scope>NUCLEOTIDE SEQUENCE [LARGE SCALE GENOMIC DNA]</scope>
    <source>
        <strain evidence="14 15">DSM 25532</strain>
    </source>
</reference>
<evidence type="ECO:0000256" key="4">
    <source>
        <dbReference type="ARBA" id="ARBA00022801"/>
    </source>
</evidence>
<feature type="compositionally biased region" description="Low complexity" evidence="10">
    <location>
        <begin position="17"/>
        <end position="31"/>
    </location>
</feature>
<keyword evidence="7" id="KW-0346">Stress response</keyword>
<evidence type="ECO:0000259" key="12">
    <source>
        <dbReference type="PROSITE" id="PS51194"/>
    </source>
</evidence>
<dbReference type="PROSITE" id="PS00039">
    <property type="entry name" value="DEAD_ATP_HELICASE"/>
    <property type="match status" value="1"/>
</dbReference>
<dbReference type="CDD" id="cd18787">
    <property type="entry name" value="SF2_C_DEAD"/>
    <property type="match status" value="1"/>
</dbReference>
<comment type="similarity">
    <text evidence="9">Belongs to the DEAD box helicase family.</text>
</comment>
<feature type="domain" description="Helicase C-terminal" evidence="12">
    <location>
        <begin position="271"/>
        <end position="431"/>
    </location>
</feature>
<dbReference type="SMART" id="SM00487">
    <property type="entry name" value="DEXDc"/>
    <property type="match status" value="1"/>
</dbReference>
<sequence>MDSNSSFEPGTEPEATSAAPSPEVVPQSSAPAPAPQPAPIAQESSGPVPVPAPVSDKPLFADLGLAPEILQAVTALGFEQPSPIQAGGIPPALQGRDVVGQSQTGSGKTMAFAIPVVQSIDPRDRGVRALIMCPTRELAMQVCEEVHKLTAFKRGIRALPVYGGATYHRQIRGLQDGAQVVVGTPGRIHDLIEKGVLILDDLKLLVFDEADEMLDMGFREDIENLVSLLPEDRQTLFFSATLDGPIRPLVESFTRNPVRVSIAHKALTVPSVEQRFFECMSRSKIEVLCRVLDMENPRLAMVFGNTKRAVDDVTDALMARGYSVDRLHGDLNQTMRDRVMKNFRAGTVEVLACTDVAARGLDVNEVDLVVNFDLPYDEEDYVHRIGRTGRAGRKGKAVSLVSGREIFLLQRIQRYAKVNIERSKVPTREEVEGKRTDGYIEKLQATLDKGDFKSHEDTLQRLLDAGQNSTDIASALMHLWIAESARESEEILEDRPKPERRPREQGDGRFRDREQFQGQGRGQGGDGGFREDRGPRQGPPPQQQGNFTRMFINIGAMDEATPRDIVGAIYKTANLPPGSLGRVEIFEKCSYIGVPHEFVQQVQDAIGGAVFRGRGLRMDIAGPPEGGGGGFQRRPFGGGGGGGFRDRDQGGQGQGQGYQGGQGGGQYDQRERRSYGPRSSGYGGGGFGSGGYGPKKKFGGYSSGGPGGFKKKRPPFSGWEE</sequence>
<dbReference type="EC" id="3.6.4.13" evidence="1"/>
<dbReference type="InterPro" id="IPR005580">
    <property type="entry name" value="DbpA/CsdA_RNA-bd_dom"/>
</dbReference>
<feature type="domain" description="Helicase ATP-binding" evidence="11">
    <location>
        <begin position="89"/>
        <end position="260"/>
    </location>
</feature>
<feature type="compositionally biased region" description="Gly residues" evidence="10">
    <location>
        <begin position="624"/>
        <end position="643"/>
    </location>
</feature>
<evidence type="ECO:0000256" key="8">
    <source>
        <dbReference type="PROSITE-ProRule" id="PRU00552"/>
    </source>
</evidence>
<evidence type="ECO:0000259" key="11">
    <source>
        <dbReference type="PROSITE" id="PS51192"/>
    </source>
</evidence>
<dbReference type="PROSITE" id="PS51194">
    <property type="entry name" value="HELICASE_CTER"/>
    <property type="match status" value="1"/>
</dbReference>
<dbReference type="InterPro" id="IPR044742">
    <property type="entry name" value="DEAD/DEAH_RhlB"/>
</dbReference>
<dbReference type="PROSITE" id="PS51195">
    <property type="entry name" value="Q_MOTIF"/>
    <property type="match status" value="1"/>
</dbReference>
<keyword evidence="3 9" id="KW-0547">Nucleotide-binding</keyword>
<feature type="compositionally biased region" description="Gly residues" evidence="10">
    <location>
        <begin position="650"/>
        <end position="666"/>
    </location>
</feature>
<dbReference type="OrthoDB" id="9805696at2"/>
<feature type="compositionally biased region" description="Basic and acidic residues" evidence="10">
    <location>
        <begin position="487"/>
        <end position="515"/>
    </location>
</feature>
<dbReference type="Proteomes" id="UP000253426">
    <property type="component" value="Unassembled WGS sequence"/>
</dbReference>
<dbReference type="Pfam" id="PF03880">
    <property type="entry name" value="DbpA"/>
    <property type="match status" value="1"/>
</dbReference>
<dbReference type="InterPro" id="IPR001650">
    <property type="entry name" value="Helicase_C-like"/>
</dbReference>
<keyword evidence="2" id="KW-0963">Cytoplasm</keyword>
<dbReference type="CDD" id="cd00268">
    <property type="entry name" value="DEADc"/>
    <property type="match status" value="1"/>
</dbReference>
<evidence type="ECO:0000256" key="7">
    <source>
        <dbReference type="ARBA" id="ARBA00023016"/>
    </source>
</evidence>
<keyword evidence="6 9" id="KW-0067">ATP-binding</keyword>
<evidence type="ECO:0000256" key="10">
    <source>
        <dbReference type="SAM" id="MobiDB-lite"/>
    </source>
</evidence>
<organism evidence="14 15">
    <name type="scientific">Roseimicrobium gellanilyticum</name>
    <dbReference type="NCBI Taxonomy" id="748857"/>
    <lineage>
        <taxon>Bacteria</taxon>
        <taxon>Pseudomonadati</taxon>
        <taxon>Verrucomicrobiota</taxon>
        <taxon>Verrucomicrobiia</taxon>
        <taxon>Verrucomicrobiales</taxon>
        <taxon>Verrucomicrobiaceae</taxon>
        <taxon>Roseimicrobium</taxon>
    </lineage>
</organism>
<dbReference type="CDD" id="cd12252">
    <property type="entry name" value="RRM_DbpA"/>
    <property type="match status" value="1"/>
</dbReference>
<keyword evidence="4 9" id="KW-0378">Hydrolase</keyword>
<feature type="region of interest" description="Disordered" evidence="10">
    <location>
        <begin position="487"/>
        <end position="546"/>
    </location>
</feature>
<dbReference type="EMBL" id="QNRR01000014">
    <property type="protein sequence ID" value="RBP37342.1"/>
    <property type="molecule type" value="Genomic_DNA"/>
</dbReference>
<protein>
    <recommendedName>
        <fullName evidence="1">RNA helicase</fullName>
        <ecNumber evidence="1">3.6.4.13</ecNumber>
    </recommendedName>
</protein>
<feature type="region of interest" description="Disordered" evidence="10">
    <location>
        <begin position="620"/>
        <end position="721"/>
    </location>
</feature>
<dbReference type="GO" id="GO:0005840">
    <property type="term" value="C:ribosome"/>
    <property type="evidence" value="ECO:0007669"/>
    <property type="project" value="TreeGrafter"/>
</dbReference>
<evidence type="ECO:0000313" key="15">
    <source>
        <dbReference type="Proteomes" id="UP000253426"/>
    </source>
</evidence>
<proteinExistence type="inferred from homology"/>
<evidence type="ECO:0000313" key="14">
    <source>
        <dbReference type="EMBL" id="RBP37342.1"/>
    </source>
</evidence>
<feature type="region of interest" description="Disordered" evidence="10">
    <location>
        <begin position="1"/>
        <end position="53"/>
    </location>
</feature>
<dbReference type="GO" id="GO:0016787">
    <property type="term" value="F:hydrolase activity"/>
    <property type="evidence" value="ECO:0007669"/>
    <property type="project" value="UniProtKB-KW"/>
</dbReference>
<keyword evidence="15" id="KW-1185">Reference proteome</keyword>
<dbReference type="Pfam" id="PF00270">
    <property type="entry name" value="DEAD"/>
    <property type="match status" value="1"/>
</dbReference>
<dbReference type="GO" id="GO:0033592">
    <property type="term" value="F:RNA strand annealing activity"/>
    <property type="evidence" value="ECO:0007669"/>
    <property type="project" value="TreeGrafter"/>
</dbReference>
<dbReference type="SUPFAM" id="SSF52540">
    <property type="entry name" value="P-loop containing nucleoside triphosphate hydrolases"/>
    <property type="match status" value="1"/>
</dbReference>
<dbReference type="InterPro" id="IPR014014">
    <property type="entry name" value="RNA_helicase_DEAD_Q_motif"/>
</dbReference>
<dbReference type="Gene3D" id="3.30.70.330">
    <property type="match status" value="1"/>
</dbReference>
<accession>A0A366H5Y5</accession>
<dbReference type="GO" id="GO:0005829">
    <property type="term" value="C:cytosol"/>
    <property type="evidence" value="ECO:0007669"/>
    <property type="project" value="TreeGrafter"/>
</dbReference>
<dbReference type="InterPro" id="IPR011545">
    <property type="entry name" value="DEAD/DEAH_box_helicase_dom"/>
</dbReference>
<evidence type="ECO:0000256" key="1">
    <source>
        <dbReference type="ARBA" id="ARBA00012552"/>
    </source>
</evidence>
<dbReference type="PANTHER" id="PTHR47963">
    <property type="entry name" value="DEAD-BOX ATP-DEPENDENT RNA HELICASE 47, MITOCHONDRIAL"/>
    <property type="match status" value="1"/>
</dbReference>
<feature type="domain" description="DEAD-box RNA helicase Q" evidence="13">
    <location>
        <begin position="58"/>
        <end position="86"/>
    </location>
</feature>
<dbReference type="RefSeq" id="WP_113961568.1">
    <property type="nucleotide sequence ID" value="NZ_QNRR01000014.1"/>
</dbReference>
<dbReference type="GO" id="GO:0003724">
    <property type="term" value="F:RNA helicase activity"/>
    <property type="evidence" value="ECO:0007669"/>
    <property type="project" value="UniProtKB-EC"/>
</dbReference>
<evidence type="ECO:0000256" key="5">
    <source>
        <dbReference type="ARBA" id="ARBA00022806"/>
    </source>
</evidence>
<feature type="short sequence motif" description="Q motif" evidence="8">
    <location>
        <begin position="58"/>
        <end position="86"/>
    </location>
</feature>
<comment type="caution">
    <text evidence="14">The sequence shown here is derived from an EMBL/GenBank/DDBJ whole genome shotgun (WGS) entry which is preliminary data.</text>
</comment>
<dbReference type="InterPro" id="IPR014001">
    <property type="entry name" value="Helicase_ATP-bd"/>
</dbReference>
<dbReference type="AlphaFoldDB" id="A0A366H5Y5"/>